<evidence type="ECO:0000313" key="4">
    <source>
        <dbReference type="EMBL" id="MFD6795487.1"/>
    </source>
</evidence>
<dbReference type="SUPFAM" id="SSF51395">
    <property type="entry name" value="FMN-linked oxidoreductases"/>
    <property type="match status" value="1"/>
</dbReference>
<protein>
    <submittedName>
        <fullName evidence="4">NADH:flavin oxidoreductase/NADH oxidase family protein</fullName>
    </submittedName>
</protein>
<dbReference type="Proteomes" id="UP001598673">
    <property type="component" value="Unassembled WGS sequence"/>
</dbReference>
<name>A0ABW6G8F6_9PSEU</name>
<evidence type="ECO:0000313" key="5">
    <source>
        <dbReference type="Proteomes" id="UP001598673"/>
    </source>
</evidence>
<dbReference type="Gene3D" id="3.20.20.70">
    <property type="entry name" value="Aldolase class I"/>
    <property type="match status" value="1"/>
</dbReference>
<organism evidence="4 5">
    <name type="scientific">Prauserella salsuginis</name>
    <dbReference type="NCBI Taxonomy" id="387889"/>
    <lineage>
        <taxon>Bacteria</taxon>
        <taxon>Bacillati</taxon>
        <taxon>Actinomycetota</taxon>
        <taxon>Actinomycetes</taxon>
        <taxon>Pseudonocardiales</taxon>
        <taxon>Pseudonocardiaceae</taxon>
        <taxon>Prauserella</taxon>
        <taxon>Prauserella salsuginis group</taxon>
    </lineage>
</organism>
<reference evidence="4 5" key="1">
    <citation type="submission" date="2024-09" db="EMBL/GenBank/DDBJ databases">
        <title>The Natural Products Discovery Center: Release of the First 8490 Sequenced Strains for Exploring Actinobacteria Biosynthetic Diversity.</title>
        <authorList>
            <person name="Kalkreuter E."/>
            <person name="Kautsar S.A."/>
            <person name="Yang D."/>
            <person name="Bader C.D."/>
            <person name="Teijaro C.N."/>
            <person name="Fluegel L."/>
            <person name="Davis C.M."/>
            <person name="Simpson J.R."/>
            <person name="Lauterbach L."/>
            <person name="Steele A.D."/>
            <person name="Gui C."/>
            <person name="Meng S."/>
            <person name="Li G."/>
            <person name="Viehrig K."/>
            <person name="Ye F."/>
            <person name="Su P."/>
            <person name="Kiefer A.F."/>
            <person name="Nichols A."/>
            <person name="Cepeda A.J."/>
            <person name="Yan W."/>
            <person name="Fan B."/>
            <person name="Jiang Y."/>
            <person name="Adhikari A."/>
            <person name="Zheng C.-J."/>
            <person name="Schuster L."/>
            <person name="Cowan T.M."/>
            <person name="Smanski M.J."/>
            <person name="Chevrette M.G."/>
            <person name="De Carvalho L.P.S."/>
            <person name="Shen B."/>
        </authorList>
    </citation>
    <scope>NUCLEOTIDE SEQUENCE [LARGE SCALE GENOMIC DNA]</scope>
    <source>
        <strain evidence="4 5">NPDC060353</strain>
    </source>
</reference>
<dbReference type="InterPro" id="IPR051799">
    <property type="entry name" value="NADH_flavin_oxidoreductase"/>
</dbReference>
<dbReference type="Pfam" id="PF00724">
    <property type="entry name" value="Oxidored_FMN"/>
    <property type="match status" value="1"/>
</dbReference>
<evidence type="ECO:0000256" key="2">
    <source>
        <dbReference type="ARBA" id="ARBA00023002"/>
    </source>
</evidence>
<comment type="caution">
    <text evidence="4">The sequence shown here is derived from an EMBL/GenBank/DDBJ whole genome shotgun (WGS) entry which is preliminary data.</text>
</comment>
<feature type="domain" description="NADH:flavin oxidoreductase/NADH oxidase N-terminal" evidence="3">
    <location>
        <begin position="20"/>
        <end position="344"/>
    </location>
</feature>
<keyword evidence="2" id="KW-0560">Oxidoreductase</keyword>
<dbReference type="RefSeq" id="WP_258938228.1">
    <property type="nucleotide sequence ID" value="NZ_JANBBF010000014.1"/>
</dbReference>
<gene>
    <name evidence="4" type="ORF">ACFWGY_19310</name>
</gene>
<evidence type="ECO:0000256" key="1">
    <source>
        <dbReference type="ARBA" id="ARBA00022630"/>
    </source>
</evidence>
<keyword evidence="1" id="KW-0285">Flavoprotein</keyword>
<keyword evidence="5" id="KW-1185">Reference proteome</keyword>
<dbReference type="EMBL" id="JBHXCV010000013">
    <property type="protein sequence ID" value="MFD6795487.1"/>
    <property type="molecule type" value="Genomic_DNA"/>
</dbReference>
<proteinExistence type="predicted"/>
<dbReference type="InterPro" id="IPR013785">
    <property type="entry name" value="Aldolase_TIM"/>
</dbReference>
<sequence length="431" mass="46925">MTGTTPLLARTLTLPNGARMGNRLAKAAMSECLGDLDLAPTEGHVRLYRRWARSGAGLLITGNIMVERTAIGEVGNVVVDDERDMGLLRRWASAGKEHGAHVWAQLNHPGRQIPVTLNARPVAPSEIPVANTAGLFRSPRELTHGEVETLVTKFATTAGILVRAGFTGIEIHAAHGYLISQFLSPATNRRTDAWGGDRDRRRRFLIEIVRAVRSEIGEVVPLAVKLNSADFQRGGFDQFESAAVVSALADEGIDLLEISGGTYESTAFMGLPAEPVKASSEEREAYFLDFAQRIRQQVSLPLLLTGGFRTTTGIADAIGSDEIDVAGLARPLALEPDLPARMLDGTSTASTVRHRTLGIRRLDGASDLLWHTTQLWRMADGKDPAPGRHPLITMAHYFSRLAPYTLHRIVRGTRSTSRDGYVVRTRGPAEH</sequence>
<dbReference type="CDD" id="cd04733">
    <property type="entry name" value="OYE_like_2_FMN"/>
    <property type="match status" value="1"/>
</dbReference>
<dbReference type="PANTHER" id="PTHR43656">
    <property type="entry name" value="BINDING OXIDOREDUCTASE, PUTATIVE (AFU_ORTHOLOGUE AFUA_2G08260)-RELATED"/>
    <property type="match status" value="1"/>
</dbReference>
<accession>A0ABW6G8F6</accession>
<evidence type="ECO:0000259" key="3">
    <source>
        <dbReference type="Pfam" id="PF00724"/>
    </source>
</evidence>
<dbReference type="PANTHER" id="PTHR43656:SF2">
    <property type="entry name" value="BINDING OXIDOREDUCTASE, PUTATIVE (AFU_ORTHOLOGUE AFUA_2G08260)-RELATED"/>
    <property type="match status" value="1"/>
</dbReference>
<dbReference type="InterPro" id="IPR001155">
    <property type="entry name" value="OxRdtase_FMN_N"/>
</dbReference>